<dbReference type="InterPro" id="IPR043502">
    <property type="entry name" value="DNA/RNA_pol_sf"/>
</dbReference>
<evidence type="ECO:0000313" key="2">
    <source>
        <dbReference type="Proteomes" id="UP000709466"/>
    </source>
</evidence>
<dbReference type="EMBL" id="JAATOP010000017">
    <property type="protein sequence ID" value="NIY73988.1"/>
    <property type="molecule type" value="Genomic_DNA"/>
</dbReference>
<dbReference type="InterPro" id="IPR037159">
    <property type="entry name" value="RNA_POL_N_sf"/>
</dbReference>
<gene>
    <name evidence="1" type="ORF">HCZ30_16305</name>
</gene>
<sequence>MFAQPITPAADLFQQQAELEMEMREKGIDRYRKQVAKDQEHGREEGTAYGSMLINRAVLKVSAKIGEMFAQREAGKAGRKGPAYKLLKAAEHDLDMIAYVAIRHMVATITSPRVKMSTMAMTIGGSVNAEMRYAEVRELDKKFYKRLAEEASKRSATHVKRRVTDLFIKRRELALAKDWSPKEQGLVGQYLIEAVIEATGYFVQSTVTEAERVDTVISVSRDWRFFNTMGQPAGAPFRGRKRRR</sequence>
<organism evidence="1 2">
    <name type="scientific">Marivivens donghaensis</name>
    <dbReference type="NCBI Taxonomy" id="1699413"/>
    <lineage>
        <taxon>Bacteria</taxon>
        <taxon>Pseudomonadati</taxon>
        <taxon>Pseudomonadota</taxon>
        <taxon>Alphaproteobacteria</taxon>
        <taxon>Rhodobacterales</taxon>
        <taxon>Paracoccaceae</taxon>
        <taxon>Marivivens group</taxon>
        <taxon>Marivivens</taxon>
    </lineage>
</organism>
<name>A0ABX0W0Y1_9RHOB</name>
<protein>
    <submittedName>
        <fullName evidence="1">Uncharacterized protein</fullName>
    </submittedName>
</protein>
<reference evidence="1 2" key="1">
    <citation type="submission" date="2020-03" db="EMBL/GenBank/DDBJ databases">
        <title>Bacterial isolates of synthetic phycosphere.</title>
        <authorList>
            <person name="Fu H."/>
            <person name="Moran M.A."/>
        </authorList>
    </citation>
    <scope>NUCLEOTIDE SEQUENCE [LARGE SCALE GENOMIC DNA]</scope>
    <source>
        <strain evidence="1 2">HF1</strain>
    </source>
</reference>
<proteinExistence type="predicted"/>
<evidence type="ECO:0000313" key="1">
    <source>
        <dbReference type="EMBL" id="NIY73988.1"/>
    </source>
</evidence>
<accession>A0ABX0W0Y1</accession>
<dbReference type="Gene3D" id="1.10.1320.10">
    <property type="entry name" value="DNA-directed RNA polymerase, N-terminal domain"/>
    <property type="match status" value="1"/>
</dbReference>
<dbReference type="SUPFAM" id="SSF56672">
    <property type="entry name" value="DNA/RNA polymerases"/>
    <property type="match status" value="1"/>
</dbReference>
<keyword evidence="2" id="KW-1185">Reference proteome</keyword>
<comment type="caution">
    <text evidence="1">The sequence shown here is derived from an EMBL/GenBank/DDBJ whole genome shotgun (WGS) entry which is preliminary data.</text>
</comment>
<dbReference type="RefSeq" id="WP_167639368.1">
    <property type="nucleotide sequence ID" value="NZ_JAATOP010000017.1"/>
</dbReference>
<dbReference type="Proteomes" id="UP000709466">
    <property type="component" value="Unassembled WGS sequence"/>
</dbReference>